<dbReference type="EMBL" id="CAJPDT010000038">
    <property type="protein sequence ID" value="CAF9924966.1"/>
    <property type="molecule type" value="Genomic_DNA"/>
</dbReference>
<organism evidence="1 2">
    <name type="scientific">Imshaugia aleurites</name>
    <dbReference type="NCBI Taxonomy" id="172621"/>
    <lineage>
        <taxon>Eukaryota</taxon>
        <taxon>Fungi</taxon>
        <taxon>Dikarya</taxon>
        <taxon>Ascomycota</taxon>
        <taxon>Pezizomycotina</taxon>
        <taxon>Lecanoromycetes</taxon>
        <taxon>OSLEUM clade</taxon>
        <taxon>Lecanoromycetidae</taxon>
        <taxon>Lecanorales</taxon>
        <taxon>Lecanorineae</taxon>
        <taxon>Parmeliaceae</taxon>
        <taxon>Imshaugia</taxon>
    </lineage>
</organism>
<evidence type="ECO:0000313" key="1">
    <source>
        <dbReference type="EMBL" id="CAF9924966.1"/>
    </source>
</evidence>
<evidence type="ECO:0000313" key="2">
    <source>
        <dbReference type="Proteomes" id="UP000664534"/>
    </source>
</evidence>
<gene>
    <name evidence="1" type="ORF">IMSHALPRED_006339</name>
</gene>
<protein>
    <submittedName>
        <fullName evidence="1">Uncharacterized protein</fullName>
    </submittedName>
</protein>
<proteinExistence type="predicted"/>
<dbReference type="AlphaFoldDB" id="A0A8H3FPP6"/>
<accession>A0A8H3FPP6</accession>
<reference evidence="1" key="1">
    <citation type="submission" date="2021-03" db="EMBL/GenBank/DDBJ databases">
        <authorList>
            <person name="Tagirdzhanova G."/>
        </authorList>
    </citation>
    <scope>NUCLEOTIDE SEQUENCE</scope>
</reference>
<comment type="caution">
    <text evidence="1">The sequence shown here is derived from an EMBL/GenBank/DDBJ whole genome shotgun (WGS) entry which is preliminary data.</text>
</comment>
<name>A0A8H3FPP6_9LECA</name>
<dbReference type="Proteomes" id="UP000664534">
    <property type="component" value="Unassembled WGS sequence"/>
</dbReference>
<keyword evidence="2" id="KW-1185">Reference proteome</keyword>
<sequence length="134" mass="15451">MATSEKTEDVYFTSGDVDAAPANINSVLVNPFIGMRHEKMDELIEAFIKKTKIEDIYHEVIRKGAYLAQDGEAFRGPRTDSLCLKPDELEALRQEDPKTGNKWNQPWILYALVGTYLWNPPRVLKYVWGRDFRS</sequence>
<dbReference type="OrthoDB" id="5290825at2759"/>